<dbReference type="InterPro" id="IPR022384">
    <property type="entry name" value="FormiminoTrfase_cat_dom_sf"/>
</dbReference>
<dbReference type="InterPro" id="IPR051623">
    <property type="entry name" value="FTCD"/>
</dbReference>
<dbReference type="PANTHER" id="PTHR12234:SF1">
    <property type="entry name" value="FORMIMINOTRANSFERASE N-TERMINAL SUBDOMAIN-CONTAINING PROTEIN"/>
    <property type="match status" value="1"/>
</dbReference>
<dbReference type="GO" id="GO:0005542">
    <property type="term" value="F:folic acid binding"/>
    <property type="evidence" value="ECO:0007669"/>
    <property type="project" value="InterPro"/>
</dbReference>
<dbReference type="InParanoid" id="A0A7J7D551"/>
<dbReference type="GO" id="GO:0016740">
    <property type="term" value="F:transferase activity"/>
    <property type="evidence" value="ECO:0007669"/>
    <property type="project" value="UniProtKB-KW"/>
</dbReference>
<dbReference type="Pfam" id="PF07837">
    <property type="entry name" value="FTCD_N"/>
    <property type="match status" value="1"/>
</dbReference>
<name>A0A7J7D551_TRIWF</name>
<dbReference type="SUPFAM" id="SSF55116">
    <property type="entry name" value="Formiminotransferase domain of formiminotransferase-cyclodeaminase"/>
    <property type="match status" value="1"/>
</dbReference>
<dbReference type="InterPro" id="IPR012886">
    <property type="entry name" value="Formiminotransferase_N"/>
</dbReference>
<protein>
    <submittedName>
        <fullName evidence="2">Formimidoyltransferase-cyclodeaminase-like isoform X1</fullName>
    </submittedName>
</protein>
<dbReference type="SMART" id="SM01222">
    <property type="entry name" value="FTCD_N"/>
    <property type="match status" value="1"/>
</dbReference>
<feature type="domain" description="Formiminotransferase N-terminal subdomain" evidence="1">
    <location>
        <begin position="5"/>
        <end position="131"/>
    </location>
</feature>
<accession>A0A7J7D551</accession>
<gene>
    <name evidence="2" type="ORF">HS088_TW10G00485</name>
</gene>
<dbReference type="EMBL" id="JAAARO010000010">
    <property type="protein sequence ID" value="KAF5741487.1"/>
    <property type="molecule type" value="Genomic_DNA"/>
</dbReference>
<reference evidence="2 3" key="1">
    <citation type="journal article" date="2020" name="Nat. Commun.">
        <title>Genome of Tripterygium wilfordii and identification of cytochrome P450 involved in triptolide biosynthesis.</title>
        <authorList>
            <person name="Tu L."/>
            <person name="Su P."/>
            <person name="Zhang Z."/>
            <person name="Gao L."/>
            <person name="Wang J."/>
            <person name="Hu T."/>
            <person name="Zhou J."/>
            <person name="Zhang Y."/>
            <person name="Zhao Y."/>
            <person name="Liu Y."/>
            <person name="Song Y."/>
            <person name="Tong Y."/>
            <person name="Lu Y."/>
            <person name="Yang J."/>
            <person name="Xu C."/>
            <person name="Jia M."/>
            <person name="Peters R.J."/>
            <person name="Huang L."/>
            <person name="Gao W."/>
        </authorList>
    </citation>
    <scope>NUCLEOTIDE SEQUENCE [LARGE SCALE GENOMIC DNA]</scope>
    <source>
        <strain evidence="3">cv. XIE 37</strain>
        <tissue evidence="2">Leaf</tissue>
    </source>
</reference>
<dbReference type="PANTHER" id="PTHR12234">
    <property type="entry name" value="FORMIMINOTRANSFERASE-CYCLODEAMINASE"/>
    <property type="match status" value="1"/>
</dbReference>
<dbReference type="InterPro" id="IPR037064">
    <property type="entry name" value="Formiminotransferase_N_sf"/>
</dbReference>
<evidence type="ECO:0000313" key="3">
    <source>
        <dbReference type="Proteomes" id="UP000593562"/>
    </source>
</evidence>
<keyword evidence="2" id="KW-0808">Transferase</keyword>
<dbReference type="AlphaFoldDB" id="A0A7J7D551"/>
<dbReference type="Gene3D" id="3.30.990.10">
    <property type="entry name" value="Formiminotransferase, N-terminal subdomain"/>
    <property type="match status" value="1"/>
</dbReference>
<comment type="caution">
    <text evidence="2">The sequence shown here is derived from an EMBL/GenBank/DDBJ whole genome shotgun (WGS) entry which is preliminary data.</text>
</comment>
<sequence>MMKLMLVCCEVYISESQNRTALEAIEKAARLHLEASIINKFEDVTYRRVGYTRLTFFCKAIFRLMLKRVVLAMVKANFESINRELHCGSHPRLGVVDLICFHHLACASLDQTTLVAKSLAADIGSSLEGLYL</sequence>
<dbReference type="Proteomes" id="UP000593562">
    <property type="component" value="Unassembled WGS sequence"/>
</dbReference>
<evidence type="ECO:0000259" key="1">
    <source>
        <dbReference type="SMART" id="SM01222"/>
    </source>
</evidence>
<evidence type="ECO:0000313" key="2">
    <source>
        <dbReference type="EMBL" id="KAF5741487.1"/>
    </source>
</evidence>
<proteinExistence type="predicted"/>
<organism evidence="2 3">
    <name type="scientific">Tripterygium wilfordii</name>
    <name type="common">Thunder God vine</name>
    <dbReference type="NCBI Taxonomy" id="458696"/>
    <lineage>
        <taxon>Eukaryota</taxon>
        <taxon>Viridiplantae</taxon>
        <taxon>Streptophyta</taxon>
        <taxon>Embryophyta</taxon>
        <taxon>Tracheophyta</taxon>
        <taxon>Spermatophyta</taxon>
        <taxon>Magnoliopsida</taxon>
        <taxon>eudicotyledons</taxon>
        <taxon>Gunneridae</taxon>
        <taxon>Pentapetalae</taxon>
        <taxon>rosids</taxon>
        <taxon>fabids</taxon>
        <taxon>Celastrales</taxon>
        <taxon>Celastraceae</taxon>
        <taxon>Tripterygium</taxon>
    </lineage>
</organism>
<keyword evidence="3" id="KW-1185">Reference proteome</keyword>